<accession>A0A4C1UMC1</accession>
<dbReference type="AlphaFoldDB" id="A0A4C1UMC1"/>
<name>A0A4C1UMC1_EUMVA</name>
<dbReference type="EMBL" id="BGZK01000192">
    <property type="protein sequence ID" value="GBP27330.1"/>
    <property type="molecule type" value="Genomic_DNA"/>
</dbReference>
<comment type="caution">
    <text evidence="1">The sequence shown here is derived from an EMBL/GenBank/DDBJ whole genome shotgun (WGS) entry which is preliminary data.</text>
</comment>
<gene>
    <name evidence="1" type="ORF">EVAR_18803_1</name>
</gene>
<dbReference type="Proteomes" id="UP000299102">
    <property type="component" value="Unassembled WGS sequence"/>
</dbReference>
<evidence type="ECO:0000313" key="2">
    <source>
        <dbReference type="Proteomes" id="UP000299102"/>
    </source>
</evidence>
<keyword evidence="2" id="KW-1185">Reference proteome</keyword>
<reference evidence="1 2" key="1">
    <citation type="journal article" date="2019" name="Commun. Biol.">
        <title>The bagworm genome reveals a unique fibroin gene that provides high tensile strength.</title>
        <authorList>
            <person name="Kono N."/>
            <person name="Nakamura H."/>
            <person name="Ohtoshi R."/>
            <person name="Tomita M."/>
            <person name="Numata K."/>
            <person name="Arakawa K."/>
        </authorList>
    </citation>
    <scope>NUCLEOTIDE SEQUENCE [LARGE SCALE GENOMIC DNA]</scope>
</reference>
<sequence>MSIKSSGDLRRCAAEQIVMKSFSECCKRSLTNETDLYVLRATEREFPVSDIPFHYSRVKPTGLHHVHRGSTVRERGGRRPTAVTNVSALRRRMRL</sequence>
<protein>
    <submittedName>
        <fullName evidence="1">Uncharacterized protein</fullName>
    </submittedName>
</protein>
<evidence type="ECO:0000313" key="1">
    <source>
        <dbReference type="EMBL" id="GBP27330.1"/>
    </source>
</evidence>
<organism evidence="1 2">
    <name type="scientific">Eumeta variegata</name>
    <name type="common">Bagworm moth</name>
    <name type="synonym">Eumeta japonica</name>
    <dbReference type="NCBI Taxonomy" id="151549"/>
    <lineage>
        <taxon>Eukaryota</taxon>
        <taxon>Metazoa</taxon>
        <taxon>Ecdysozoa</taxon>
        <taxon>Arthropoda</taxon>
        <taxon>Hexapoda</taxon>
        <taxon>Insecta</taxon>
        <taxon>Pterygota</taxon>
        <taxon>Neoptera</taxon>
        <taxon>Endopterygota</taxon>
        <taxon>Lepidoptera</taxon>
        <taxon>Glossata</taxon>
        <taxon>Ditrysia</taxon>
        <taxon>Tineoidea</taxon>
        <taxon>Psychidae</taxon>
        <taxon>Oiketicinae</taxon>
        <taxon>Eumeta</taxon>
    </lineage>
</organism>
<proteinExistence type="predicted"/>